<evidence type="ECO:0000256" key="8">
    <source>
        <dbReference type="SAM" id="Phobius"/>
    </source>
</evidence>
<dbReference type="InterPro" id="IPR020635">
    <property type="entry name" value="Tyr_kinase_cat_dom"/>
</dbReference>
<feature type="domain" description="Protein kinase" evidence="9">
    <location>
        <begin position="712"/>
        <end position="1022"/>
    </location>
</feature>
<sequence>MVLPSPASSTRRLSTASSHQPPIDRNNKLMSVLAARRQALMKDRNRLYTTPYSPSSTTINSPNEKLSPRRECENNCTSNFTTRGSAGCMRKCAVLFKTDNNGTETSRRNIEALNSRIRVTEKEFNTIAEELLDTEESQSNGLYHVHPRNRYAPNVPETKDSANSTHNNRNNFKQSNVIENEVRQTSTEKVHTKFVRTTTDGRHKRTDPTLVKNRALSNEKLETSGESDILPYSIFGQKIATAKQNESKNLVTTSPRRLSIIESSVRPTSKLSDEEILEFSVSKVPAFERNKFRRFNPTHRNIVAMNRKIQNAQNSDYGISSTISRSRLPEGLVASNNSVDAKSQGSSVVENISSLNGTEEVGKNETIPSTTTLTPEILITASTSTTTTESPTTSTTTISSTSIATPMSTSTTTETEATTVTAATESIRNVRSSTVISVVETDENHALLIYVPDPSPTPVSTSETSERVTTIRSVQQPKTSTTSGNTSEKDLATTPATTLNLPDSMINPRINFHGDETPNLIVFFKPNTTELTVKSLPEDKDISSSTTKSFTRTTVSSSVRSTVNPIAKNHSSEDKLSFTTSSTEATFFSNINMSMVYQNLSDIFKPTKKSNSVSDGVFLNNNNDVTIEMHRMNMATYVLAALGMFPVLLIVLYVAKTIIFRRDGKTNCDLERYIISDSQKQISPVVKLDRSDHQIYSDESIMTEHSFNRNFLKFKNLLGEGNFGQVWKAEADDLAGHLGTTRIVAVKTERCVNGGLREEAAIMRKLGSHSNVVTLLGACVEKEPHLLIMEFAMRGRLLSLLRAAKTAVNNSHNGNMGPRSFAPLSPRRLTGFAHDIARGMEYISEKKIVHRDLATRNVLLDHNGVCKICDFGMSIDLEKTNQSNSRKIDLLRQQSSPESNRFRFDFHRRSFGLDRKTDHCVKRPALPIRWMAPEALQYHIFSTETDVWAFGIVLWEIASGGCTPYPNLSGREVVRNIPNGTRPEIPSDCRPELYELMARAWRKDPRQRPTFKDARNELARALCQWEVEDNTSDYLDVSGFSEDIEHGMVYFNRRISEFECEI</sequence>
<dbReference type="GO" id="GO:0005524">
    <property type="term" value="F:ATP binding"/>
    <property type="evidence" value="ECO:0007669"/>
    <property type="project" value="UniProtKB-UniRule"/>
</dbReference>
<feature type="binding site" evidence="4">
    <location>
        <position position="856"/>
    </location>
    <ligand>
        <name>ATP</name>
        <dbReference type="ChEBI" id="CHEBI:30616"/>
    </ligand>
</feature>
<keyword evidence="4 6" id="KW-0547">Nucleotide-binding</keyword>
<dbReference type="GO" id="GO:0007169">
    <property type="term" value="P:cell surface receptor protein tyrosine kinase signaling pathway"/>
    <property type="evidence" value="ECO:0007669"/>
    <property type="project" value="TreeGrafter"/>
</dbReference>
<dbReference type="GO" id="GO:0043235">
    <property type="term" value="C:receptor complex"/>
    <property type="evidence" value="ECO:0007669"/>
    <property type="project" value="TreeGrafter"/>
</dbReference>
<evidence type="ECO:0000256" key="2">
    <source>
        <dbReference type="ARBA" id="ARBA00051243"/>
    </source>
</evidence>
<keyword evidence="10" id="KW-0808">Transferase</keyword>
<feature type="compositionally biased region" description="Polar residues" evidence="7">
    <location>
        <begin position="474"/>
        <end position="486"/>
    </location>
</feature>
<dbReference type="InterPro" id="IPR017441">
    <property type="entry name" value="Protein_kinase_ATP_BS"/>
</dbReference>
<gene>
    <name evidence="10" type="primary">Cad96Ca_1</name>
    <name evidence="10" type="ORF">Bhyg_06486</name>
</gene>
<keyword evidence="10" id="KW-0418">Kinase</keyword>
<proteinExistence type="predicted"/>
<dbReference type="GO" id="GO:0004714">
    <property type="term" value="F:transmembrane receptor protein tyrosine kinase activity"/>
    <property type="evidence" value="ECO:0007669"/>
    <property type="project" value="UniProtKB-EC"/>
</dbReference>
<dbReference type="InterPro" id="IPR000719">
    <property type="entry name" value="Prot_kinase_dom"/>
</dbReference>
<feature type="compositionally biased region" description="Low complexity" evidence="7">
    <location>
        <begin position="48"/>
        <end position="63"/>
    </location>
</feature>
<feature type="region of interest" description="Disordered" evidence="7">
    <location>
        <begin position="383"/>
        <end position="414"/>
    </location>
</feature>
<dbReference type="OrthoDB" id="3256376at2759"/>
<name>A0A9Q0S115_9DIPT</name>
<evidence type="ECO:0000256" key="7">
    <source>
        <dbReference type="SAM" id="MobiDB-lite"/>
    </source>
</evidence>
<evidence type="ECO:0000256" key="3">
    <source>
        <dbReference type="PIRSR" id="PIRSR000615-1"/>
    </source>
</evidence>
<keyword evidence="5" id="KW-0479">Metal-binding</keyword>
<feature type="compositionally biased region" description="Low complexity" evidence="7">
    <location>
        <begin position="458"/>
        <end position="473"/>
    </location>
</feature>
<evidence type="ECO:0000259" key="9">
    <source>
        <dbReference type="PROSITE" id="PS50011"/>
    </source>
</evidence>
<evidence type="ECO:0000313" key="10">
    <source>
        <dbReference type="EMBL" id="KAJ6641547.1"/>
    </source>
</evidence>
<evidence type="ECO:0000256" key="6">
    <source>
        <dbReference type="PROSITE-ProRule" id="PRU10141"/>
    </source>
</evidence>
<comment type="catalytic activity">
    <reaction evidence="2">
        <text>L-tyrosyl-[protein] + ATP = O-phospho-L-tyrosyl-[protein] + ADP + H(+)</text>
        <dbReference type="Rhea" id="RHEA:10596"/>
        <dbReference type="Rhea" id="RHEA-COMP:10136"/>
        <dbReference type="Rhea" id="RHEA-COMP:20101"/>
        <dbReference type="ChEBI" id="CHEBI:15378"/>
        <dbReference type="ChEBI" id="CHEBI:30616"/>
        <dbReference type="ChEBI" id="CHEBI:46858"/>
        <dbReference type="ChEBI" id="CHEBI:61978"/>
        <dbReference type="ChEBI" id="CHEBI:456216"/>
        <dbReference type="EC" id="2.7.10.1"/>
    </reaction>
</comment>
<dbReference type="GO" id="GO:0005886">
    <property type="term" value="C:plasma membrane"/>
    <property type="evidence" value="ECO:0007669"/>
    <property type="project" value="TreeGrafter"/>
</dbReference>
<keyword evidence="10" id="KW-0675">Receptor</keyword>
<accession>A0A9Q0S115</accession>
<dbReference type="InterPro" id="IPR008266">
    <property type="entry name" value="Tyr_kinase_AS"/>
</dbReference>
<feature type="region of interest" description="Disordered" evidence="7">
    <location>
        <begin position="456"/>
        <end position="491"/>
    </location>
</feature>
<dbReference type="EMBL" id="WJQU01000002">
    <property type="protein sequence ID" value="KAJ6641547.1"/>
    <property type="molecule type" value="Genomic_DNA"/>
</dbReference>
<dbReference type="Pfam" id="PF07714">
    <property type="entry name" value="PK_Tyr_Ser-Thr"/>
    <property type="match status" value="2"/>
</dbReference>
<keyword evidence="5" id="KW-0460">Magnesium</keyword>
<keyword evidence="4 6" id="KW-0067">ATP-binding</keyword>
<dbReference type="InterPro" id="IPR011009">
    <property type="entry name" value="Kinase-like_dom_sf"/>
</dbReference>
<dbReference type="SMART" id="SM00219">
    <property type="entry name" value="TyrKc"/>
    <property type="match status" value="1"/>
</dbReference>
<dbReference type="GO" id="GO:0046872">
    <property type="term" value="F:metal ion binding"/>
    <property type="evidence" value="ECO:0007669"/>
    <property type="project" value="UniProtKB-KW"/>
</dbReference>
<feature type="transmembrane region" description="Helical" evidence="8">
    <location>
        <begin position="634"/>
        <end position="655"/>
    </location>
</feature>
<dbReference type="CDD" id="cd00192">
    <property type="entry name" value="PTKc"/>
    <property type="match status" value="1"/>
</dbReference>
<feature type="region of interest" description="Disordered" evidence="7">
    <location>
        <begin position="48"/>
        <end position="69"/>
    </location>
</feature>
<dbReference type="Gene3D" id="3.30.200.20">
    <property type="entry name" value="Phosphorylase Kinase, domain 1"/>
    <property type="match status" value="1"/>
</dbReference>
<feature type="binding site" evidence="5">
    <location>
        <position position="857"/>
    </location>
    <ligand>
        <name>Mg(2+)</name>
        <dbReference type="ChEBI" id="CHEBI:18420"/>
    </ligand>
</feature>
<dbReference type="Gene3D" id="1.10.510.10">
    <property type="entry name" value="Transferase(Phosphotransferase) domain 1"/>
    <property type="match status" value="1"/>
</dbReference>
<dbReference type="SUPFAM" id="SSF56112">
    <property type="entry name" value="Protein kinase-like (PK-like)"/>
    <property type="match status" value="1"/>
</dbReference>
<reference evidence="10" key="1">
    <citation type="submission" date="2022-07" db="EMBL/GenBank/DDBJ databases">
        <authorList>
            <person name="Trinca V."/>
            <person name="Uliana J.V.C."/>
            <person name="Torres T.T."/>
            <person name="Ward R.J."/>
            <person name="Monesi N."/>
        </authorList>
    </citation>
    <scope>NUCLEOTIDE SEQUENCE</scope>
    <source>
        <strain evidence="10">HSMRA1968</strain>
        <tissue evidence="10">Whole embryos</tissue>
    </source>
</reference>
<dbReference type="InterPro" id="IPR050122">
    <property type="entry name" value="RTK"/>
</dbReference>
<comment type="caution">
    <text evidence="10">The sequence shown here is derived from an EMBL/GenBank/DDBJ whole genome shotgun (WGS) entry which is preliminary data.</text>
</comment>
<evidence type="ECO:0000313" key="11">
    <source>
        <dbReference type="Proteomes" id="UP001151699"/>
    </source>
</evidence>
<dbReference type="PROSITE" id="PS00107">
    <property type="entry name" value="PROTEIN_KINASE_ATP"/>
    <property type="match status" value="1"/>
</dbReference>
<dbReference type="Proteomes" id="UP001151699">
    <property type="component" value="Chromosome B"/>
</dbReference>
<dbReference type="PROSITE" id="PS50011">
    <property type="entry name" value="PROTEIN_KINASE_DOM"/>
    <property type="match status" value="1"/>
</dbReference>
<evidence type="ECO:0000256" key="5">
    <source>
        <dbReference type="PIRSR" id="PIRSR000615-3"/>
    </source>
</evidence>
<keyword evidence="8" id="KW-0472">Membrane</keyword>
<feature type="active site" description="Proton acceptor" evidence="3">
    <location>
        <position position="852"/>
    </location>
</feature>
<feature type="region of interest" description="Disordered" evidence="7">
    <location>
        <begin position="1"/>
        <end position="26"/>
    </location>
</feature>
<keyword evidence="11" id="KW-1185">Reference proteome</keyword>
<comment type="subcellular location">
    <subcellularLocation>
        <location evidence="1">Membrane</location>
        <topology evidence="1">Single-pass membrane protein</topology>
    </subcellularLocation>
</comment>
<dbReference type="InterPro" id="IPR001245">
    <property type="entry name" value="Ser-Thr/Tyr_kinase_cat_dom"/>
</dbReference>
<evidence type="ECO:0000256" key="4">
    <source>
        <dbReference type="PIRSR" id="PIRSR000615-2"/>
    </source>
</evidence>
<feature type="binding site" evidence="5">
    <location>
        <position position="870"/>
    </location>
    <ligand>
        <name>Mg(2+)</name>
        <dbReference type="ChEBI" id="CHEBI:18420"/>
    </ligand>
</feature>
<feature type="compositionally biased region" description="Low complexity" evidence="7">
    <location>
        <begin position="1"/>
        <end position="18"/>
    </location>
</feature>
<dbReference type="PANTHER" id="PTHR24416">
    <property type="entry name" value="TYROSINE-PROTEIN KINASE RECEPTOR"/>
    <property type="match status" value="1"/>
</dbReference>
<organism evidence="10 11">
    <name type="scientific">Pseudolycoriella hygida</name>
    <dbReference type="NCBI Taxonomy" id="35572"/>
    <lineage>
        <taxon>Eukaryota</taxon>
        <taxon>Metazoa</taxon>
        <taxon>Ecdysozoa</taxon>
        <taxon>Arthropoda</taxon>
        <taxon>Hexapoda</taxon>
        <taxon>Insecta</taxon>
        <taxon>Pterygota</taxon>
        <taxon>Neoptera</taxon>
        <taxon>Endopterygota</taxon>
        <taxon>Diptera</taxon>
        <taxon>Nematocera</taxon>
        <taxon>Sciaroidea</taxon>
        <taxon>Sciaridae</taxon>
        <taxon>Pseudolycoriella</taxon>
    </lineage>
</organism>
<dbReference type="PANTHER" id="PTHR24416:SF481">
    <property type="entry name" value="TIE-LIKE RECEPTOR TYROSINE KINASE"/>
    <property type="match status" value="1"/>
</dbReference>
<feature type="binding site" evidence="6">
    <location>
        <position position="747"/>
    </location>
    <ligand>
        <name>ATP</name>
        <dbReference type="ChEBI" id="CHEBI:30616"/>
    </ligand>
</feature>
<keyword evidence="8" id="KW-1133">Transmembrane helix</keyword>
<dbReference type="AlphaFoldDB" id="A0A9Q0S115"/>
<keyword evidence="8" id="KW-0812">Transmembrane</keyword>
<dbReference type="PROSITE" id="PS00109">
    <property type="entry name" value="PROTEIN_KINASE_TYR"/>
    <property type="match status" value="1"/>
</dbReference>
<protein>
    <submittedName>
        <fullName evidence="10">Tyrosine kinase receptor Cad96Ca</fullName>
    </submittedName>
</protein>
<evidence type="ECO:0000256" key="1">
    <source>
        <dbReference type="ARBA" id="ARBA00004167"/>
    </source>
</evidence>